<accession>A0ABX7B0B9</accession>
<name>A0ABX7B0B9_9PROT</name>
<evidence type="ECO:0000313" key="2">
    <source>
        <dbReference type="Proteomes" id="UP000595197"/>
    </source>
</evidence>
<evidence type="ECO:0000313" key="1">
    <source>
        <dbReference type="EMBL" id="QQP87775.1"/>
    </source>
</evidence>
<gene>
    <name evidence="1" type="ORF">IGS68_16975</name>
</gene>
<sequence>MVAPFLKRHPGIDLEIVTDTALIDIVAEGFDAVAAGSCRPERRARPAAPAALRAAPAALRAA</sequence>
<reference evidence="1" key="1">
    <citation type="submission" date="2021-02" db="EMBL/GenBank/DDBJ databases">
        <title>Skermanella TT6 skin isolate.</title>
        <authorList>
            <person name="Lee K."/>
            <person name="Ganzorig M."/>
        </authorList>
    </citation>
    <scope>NUCLEOTIDE SEQUENCE</scope>
    <source>
        <strain evidence="1">TT6</strain>
    </source>
</reference>
<dbReference type="Proteomes" id="UP000595197">
    <property type="component" value="Chromosome"/>
</dbReference>
<dbReference type="Gene3D" id="3.40.190.10">
    <property type="entry name" value="Periplasmic binding protein-like II"/>
    <property type="match status" value="1"/>
</dbReference>
<organism evidence="1 2">
    <name type="scientific">Skermanella cutis</name>
    <dbReference type="NCBI Taxonomy" id="2775420"/>
    <lineage>
        <taxon>Bacteria</taxon>
        <taxon>Pseudomonadati</taxon>
        <taxon>Pseudomonadota</taxon>
        <taxon>Alphaproteobacteria</taxon>
        <taxon>Rhodospirillales</taxon>
        <taxon>Azospirillaceae</taxon>
        <taxon>Skermanella</taxon>
    </lineage>
</organism>
<dbReference type="EMBL" id="CP067420">
    <property type="protein sequence ID" value="QQP87775.1"/>
    <property type="molecule type" value="Genomic_DNA"/>
</dbReference>
<keyword evidence="2" id="KW-1185">Reference proteome</keyword>
<evidence type="ECO:0008006" key="3">
    <source>
        <dbReference type="Google" id="ProtNLM"/>
    </source>
</evidence>
<proteinExistence type="predicted"/>
<dbReference type="RefSeq" id="WP_201071568.1">
    <property type="nucleotide sequence ID" value="NZ_CP067420.1"/>
</dbReference>
<protein>
    <recommendedName>
        <fullName evidence="3">LysR substrate binding domain-containing protein</fullName>
    </recommendedName>
</protein>